<evidence type="ECO:0000313" key="1">
    <source>
        <dbReference type="EMBL" id="GIY75927.1"/>
    </source>
</evidence>
<evidence type="ECO:0000313" key="2">
    <source>
        <dbReference type="Proteomes" id="UP001054945"/>
    </source>
</evidence>
<organism evidence="1 2">
    <name type="scientific">Caerostris extrusa</name>
    <name type="common">Bark spider</name>
    <name type="synonym">Caerostris bankana</name>
    <dbReference type="NCBI Taxonomy" id="172846"/>
    <lineage>
        <taxon>Eukaryota</taxon>
        <taxon>Metazoa</taxon>
        <taxon>Ecdysozoa</taxon>
        <taxon>Arthropoda</taxon>
        <taxon>Chelicerata</taxon>
        <taxon>Arachnida</taxon>
        <taxon>Araneae</taxon>
        <taxon>Araneomorphae</taxon>
        <taxon>Entelegynae</taxon>
        <taxon>Araneoidea</taxon>
        <taxon>Araneidae</taxon>
        <taxon>Caerostris</taxon>
    </lineage>
</organism>
<reference evidence="1 2" key="1">
    <citation type="submission" date="2021-06" db="EMBL/GenBank/DDBJ databases">
        <title>Caerostris extrusa draft genome.</title>
        <authorList>
            <person name="Kono N."/>
            <person name="Arakawa K."/>
        </authorList>
    </citation>
    <scope>NUCLEOTIDE SEQUENCE [LARGE SCALE GENOMIC DNA]</scope>
</reference>
<dbReference type="AlphaFoldDB" id="A0AAV4W006"/>
<evidence type="ECO:0008006" key="3">
    <source>
        <dbReference type="Google" id="ProtNLM"/>
    </source>
</evidence>
<keyword evidence="2" id="KW-1185">Reference proteome</keyword>
<proteinExistence type="predicted"/>
<dbReference type="Proteomes" id="UP001054945">
    <property type="component" value="Unassembled WGS sequence"/>
</dbReference>
<name>A0AAV4W006_CAEEX</name>
<protein>
    <recommendedName>
        <fullName evidence="3">Ycf15</fullName>
    </recommendedName>
</protein>
<comment type="caution">
    <text evidence="1">The sequence shown here is derived from an EMBL/GenBank/DDBJ whole genome shotgun (WGS) entry which is preliminary data.</text>
</comment>
<sequence length="85" mass="9805">MTSQKKGEQNSSCTIERINDLRYPNVWEEMESESPTLTSLVPSFPGIDLNSSFFLIRRKGALSSFLVNAIHQKKEIHFKIYEMLP</sequence>
<accession>A0AAV4W006</accession>
<dbReference type="EMBL" id="BPLR01015418">
    <property type="protein sequence ID" value="GIY75927.1"/>
    <property type="molecule type" value="Genomic_DNA"/>
</dbReference>
<gene>
    <name evidence="1" type="ORF">CEXT_130201</name>
</gene>